<feature type="transmembrane region" description="Helical" evidence="1">
    <location>
        <begin position="100"/>
        <end position="121"/>
    </location>
</feature>
<dbReference type="AlphaFoldDB" id="A0A1B8RKY2"/>
<dbReference type="eggNOG" id="ENOG50335CG">
    <property type="taxonomic scope" value="Bacteria"/>
</dbReference>
<keyword evidence="1" id="KW-1133">Transmembrane helix</keyword>
<reference evidence="2 3" key="1">
    <citation type="submission" date="2016-06" db="EMBL/GenBank/DDBJ databases">
        <authorList>
            <person name="Kjaerup R.B."/>
            <person name="Dalgaard T.S."/>
            <person name="Juul-Madsen H.R."/>
        </authorList>
    </citation>
    <scope>NUCLEOTIDE SEQUENCE [LARGE SCALE GENOMIC DNA]</scope>
    <source>
        <strain evidence="2 3">373-A1</strain>
    </source>
</reference>
<sequence length="166" mass="18659">MKAKDIALGGVLVALTIVTLYLTLLIPTNTIAIMTLASLYIPICLIRSNIKTSIFVYVASTIVSLFILPINYSIMYALFFGIYGLVKHFIERLNKIPVEIAIKLVFFNVVLTIGLLTLELFGVNIDMKFSVGIMYLLAQPVFLVYDYALSALITMYYKKFHKKSSL</sequence>
<protein>
    <recommendedName>
        <fullName evidence="4">DUF2232 domain-containing protein</fullName>
    </recommendedName>
</protein>
<keyword evidence="1" id="KW-0472">Membrane</keyword>
<keyword evidence="3" id="KW-1185">Reference proteome</keyword>
<evidence type="ECO:0000256" key="1">
    <source>
        <dbReference type="SAM" id="Phobius"/>
    </source>
</evidence>
<dbReference type="Proteomes" id="UP000092714">
    <property type="component" value="Unassembled WGS sequence"/>
</dbReference>
<gene>
    <name evidence="2" type="ORF">CP373A1_16005</name>
</gene>
<name>A0A1B8RKY2_9CLOT</name>
<dbReference type="RefSeq" id="WP_065254825.1">
    <property type="nucleotide sequence ID" value="NZ_CABJAZ010000002.1"/>
</dbReference>
<organism evidence="2 3">
    <name type="scientific">Clostridium paraputrificum</name>
    <dbReference type="NCBI Taxonomy" id="29363"/>
    <lineage>
        <taxon>Bacteria</taxon>
        <taxon>Bacillati</taxon>
        <taxon>Bacillota</taxon>
        <taxon>Clostridia</taxon>
        <taxon>Eubacteriales</taxon>
        <taxon>Clostridiaceae</taxon>
        <taxon>Clostridium</taxon>
    </lineage>
</organism>
<feature type="transmembrane region" description="Helical" evidence="1">
    <location>
        <begin position="133"/>
        <end position="157"/>
    </location>
</feature>
<comment type="caution">
    <text evidence="2">The sequence shown here is derived from an EMBL/GenBank/DDBJ whole genome shotgun (WGS) entry which is preliminary data.</text>
</comment>
<evidence type="ECO:0000313" key="2">
    <source>
        <dbReference type="EMBL" id="OBY09427.1"/>
    </source>
</evidence>
<feature type="transmembrane region" description="Helical" evidence="1">
    <location>
        <begin position="54"/>
        <end position="79"/>
    </location>
</feature>
<evidence type="ECO:0000313" key="3">
    <source>
        <dbReference type="Proteomes" id="UP000092714"/>
    </source>
</evidence>
<feature type="transmembrane region" description="Helical" evidence="1">
    <location>
        <begin position="6"/>
        <end position="24"/>
    </location>
</feature>
<evidence type="ECO:0008006" key="4">
    <source>
        <dbReference type="Google" id="ProtNLM"/>
    </source>
</evidence>
<proteinExistence type="predicted"/>
<feature type="transmembrane region" description="Helical" evidence="1">
    <location>
        <begin position="31"/>
        <end position="48"/>
    </location>
</feature>
<accession>A0A1B8RKY2</accession>
<keyword evidence="1" id="KW-0812">Transmembrane</keyword>
<dbReference type="EMBL" id="MAPZ01000033">
    <property type="protein sequence ID" value="OBY09427.1"/>
    <property type="molecule type" value="Genomic_DNA"/>
</dbReference>